<evidence type="ECO:0000313" key="1">
    <source>
        <dbReference type="EMBL" id="NYH21705.1"/>
    </source>
</evidence>
<evidence type="ECO:0000313" key="2">
    <source>
        <dbReference type="Proteomes" id="UP000540929"/>
    </source>
</evidence>
<proteinExistence type="predicted"/>
<gene>
    <name evidence="1" type="ORF">GGD40_001184</name>
</gene>
<accession>A0A7Y9WJZ5</accession>
<protein>
    <submittedName>
        <fullName evidence="1">Uncharacterized protein</fullName>
    </submittedName>
</protein>
<name>A0A7Y9WJZ5_9BURK</name>
<dbReference type="Proteomes" id="UP000540929">
    <property type="component" value="Unassembled WGS sequence"/>
</dbReference>
<dbReference type="AlphaFoldDB" id="A0A7Y9WJZ5"/>
<keyword evidence="2" id="KW-1185">Reference proteome</keyword>
<sequence>MREKNRRYHTGLTDEELWTRYDACEDLSGQLAEYASGKMSASDLSLDDALERVEKGLKAKVGAGQWDFSRGEMAWLMQRTRELLLAASNGGGVHHDR</sequence>
<reference evidence="1 2" key="1">
    <citation type="submission" date="2020-07" db="EMBL/GenBank/DDBJ databases">
        <title>Exploring microbial biodiversity for novel pathways involved in the catabolism of aromatic compounds derived from lignin.</title>
        <authorList>
            <person name="Elkins J."/>
        </authorList>
    </citation>
    <scope>NUCLEOTIDE SEQUENCE [LARGE SCALE GENOMIC DNA]</scope>
    <source>
        <strain evidence="1 2">H2C3C</strain>
    </source>
</reference>
<comment type="caution">
    <text evidence="1">The sequence shown here is derived from an EMBL/GenBank/DDBJ whole genome shotgun (WGS) entry which is preliminary data.</text>
</comment>
<organism evidence="1 2">
    <name type="scientific">Paraburkholderia bryophila</name>
    <dbReference type="NCBI Taxonomy" id="420952"/>
    <lineage>
        <taxon>Bacteria</taxon>
        <taxon>Pseudomonadati</taxon>
        <taxon>Pseudomonadota</taxon>
        <taxon>Betaproteobacteria</taxon>
        <taxon>Burkholderiales</taxon>
        <taxon>Burkholderiaceae</taxon>
        <taxon>Paraburkholderia</taxon>
    </lineage>
</organism>
<dbReference type="EMBL" id="JACCAS010000001">
    <property type="protein sequence ID" value="NYH21705.1"/>
    <property type="molecule type" value="Genomic_DNA"/>
</dbReference>